<feature type="transmembrane region" description="Helical" evidence="1">
    <location>
        <begin position="12"/>
        <end position="31"/>
    </location>
</feature>
<keyword evidence="1" id="KW-0812">Transmembrane</keyword>
<keyword evidence="1" id="KW-1133">Transmembrane helix</keyword>
<evidence type="ECO:0000256" key="1">
    <source>
        <dbReference type="SAM" id="Phobius"/>
    </source>
</evidence>
<dbReference type="AlphaFoldDB" id="A0A2G9ZEH4"/>
<reference evidence="2 3" key="1">
    <citation type="submission" date="2017-09" db="EMBL/GenBank/DDBJ databases">
        <title>Depth-based differentiation of microbial function through sediment-hosted aquifers and enrichment of novel symbionts in the deep terrestrial subsurface.</title>
        <authorList>
            <person name="Probst A.J."/>
            <person name="Ladd B."/>
            <person name="Jarett J.K."/>
            <person name="Geller-Mcgrath D.E."/>
            <person name="Sieber C.M."/>
            <person name="Emerson J.B."/>
            <person name="Anantharaman K."/>
            <person name="Thomas B.C."/>
            <person name="Malmstrom R."/>
            <person name="Stieglmeier M."/>
            <person name="Klingl A."/>
            <person name="Woyke T."/>
            <person name="Ryan C.M."/>
            <person name="Banfield J.F."/>
        </authorList>
    </citation>
    <scope>NUCLEOTIDE SEQUENCE [LARGE SCALE GENOMIC DNA]</scope>
    <source>
        <strain evidence="2">CG23_combo_of_CG06-09_8_20_14_all_37_87_8</strain>
    </source>
</reference>
<proteinExistence type="predicted"/>
<accession>A0A2G9ZEH4</accession>
<evidence type="ECO:0000313" key="3">
    <source>
        <dbReference type="Proteomes" id="UP000230447"/>
    </source>
</evidence>
<dbReference type="EMBL" id="PCSB01000061">
    <property type="protein sequence ID" value="PIP31557.1"/>
    <property type="molecule type" value="Genomic_DNA"/>
</dbReference>
<gene>
    <name evidence="2" type="ORF">COX24_02870</name>
</gene>
<name>A0A2G9ZEH4_9BACT</name>
<organism evidence="2 3">
    <name type="scientific">bacterium (Candidatus Gribaldobacteria) CG23_combo_of_CG06-09_8_20_14_all_37_87_8</name>
    <dbReference type="NCBI Taxonomy" id="2014278"/>
    <lineage>
        <taxon>Bacteria</taxon>
        <taxon>Candidatus Gribaldobacteria</taxon>
    </lineage>
</organism>
<evidence type="ECO:0000313" key="2">
    <source>
        <dbReference type="EMBL" id="PIP31557.1"/>
    </source>
</evidence>
<evidence type="ECO:0008006" key="4">
    <source>
        <dbReference type="Google" id="ProtNLM"/>
    </source>
</evidence>
<sequence length="201" mass="22892">MILTTKTQIKLSILLFLGLTCLIVIFVYRPLFLNLKNNSENLTKKAKDFFQVEKEIKSVESFKEITQEKATVFSFLDDSFLNFSAPVEFFEFLEGLVRQDNLLVDISPNVRAIGPKEGEEGEVVFKSIEFEVLSGGSFEDTLRFLKEIEHSPFLLETLEVSLDKITEKTTLSEEFSSLRAGEVLCRARFKVTAKEKDAISN</sequence>
<dbReference type="Proteomes" id="UP000230447">
    <property type="component" value="Unassembled WGS sequence"/>
</dbReference>
<protein>
    <recommendedName>
        <fullName evidence="4">Type 4a pilus biogenesis protein PilO</fullName>
    </recommendedName>
</protein>
<comment type="caution">
    <text evidence="2">The sequence shown here is derived from an EMBL/GenBank/DDBJ whole genome shotgun (WGS) entry which is preliminary data.</text>
</comment>
<keyword evidence="1" id="KW-0472">Membrane</keyword>